<proteinExistence type="predicted"/>
<dbReference type="InParanoid" id="A0A068TXF0"/>
<gene>
    <name evidence="2" type="ORF">GSCOC_T00034393001</name>
</gene>
<evidence type="ECO:0000313" key="2">
    <source>
        <dbReference type="EMBL" id="CDP00936.1"/>
    </source>
</evidence>
<evidence type="ECO:0000256" key="1">
    <source>
        <dbReference type="SAM" id="MobiDB-lite"/>
    </source>
</evidence>
<organism evidence="2 3">
    <name type="scientific">Coffea canephora</name>
    <name type="common">Robusta coffee</name>
    <dbReference type="NCBI Taxonomy" id="49390"/>
    <lineage>
        <taxon>Eukaryota</taxon>
        <taxon>Viridiplantae</taxon>
        <taxon>Streptophyta</taxon>
        <taxon>Embryophyta</taxon>
        <taxon>Tracheophyta</taxon>
        <taxon>Spermatophyta</taxon>
        <taxon>Magnoliopsida</taxon>
        <taxon>eudicotyledons</taxon>
        <taxon>Gunneridae</taxon>
        <taxon>Pentapetalae</taxon>
        <taxon>asterids</taxon>
        <taxon>lamiids</taxon>
        <taxon>Gentianales</taxon>
        <taxon>Rubiaceae</taxon>
        <taxon>Ixoroideae</taxon>
        <taxon>Gardenieae complex</taxon>
        <taxon>Bertiereae - Coffeeae clade</taxon>
        <taxon>Coffeeae</taxon>
        <taxon>Coffea</taxon>
    </lineage>
</organism>
<dbReference type="AlphaFoldDB" id="A0A068TXF0"/>
<feature type="region of interest" description="Disordered" evidence="1">
    <location>
        <begin position="1"/>
        <end position="20"/>
    </location>
</feature>
<reference evidence="3" key="1">
    <citation type="journal article" date="2014" name="Science">
        <title>The coffee genome provides insight into the convergent evolution of caffeine biosynthesis.</title>
        <authorList>
            <person name="Denoeud F."/>
            <person name="Carretero-Paulet L."/>
            <person name="Dereeper A."/>
            <person name="Droc G."/>
            <person name="Guyot R."/>
            <person name="Pietrella M."/>
            <person name="Zheng C."/>
            <person name="Alberti A."/>
            <person name="Anthony F."/>
            <person name="Aprea G."/>
            <person name="Aury J.M."/>
            <person name="Bento P."/>
            <person name="Bernard M."/>
            <person name="Bocs S."/>
            <person name="Campa C."/>
            <person name="Cenci A."/>
            <person name="Combes M.C."/>
            <person name="Crouzillat D."/>
            <person name="Da Silva C."/>
            <person name="Daddiego L."/>
            <person name="De Bellis F."/>
            <person name="Dussert S."/>
            <person name="Garsmeur O."/>
            <person name="Gayraud T."/>
            <person name="Guignon V."/>
            <person name="Jahn K."/>
            <person name="Jamilloux V."/>
            <person name="Joet T."/>
            <person name="Labadie K."/>
            <person name="Lan T."/>
            <person name="Leclercq J."/>
            <person name="Lepelley M."/>
            <person name="Leroy T."/>
            <person name="Li L.T."/>
            <person name="Librado P."/>
            <person name="Lopez L."/>
            <person name="Munoz A."/>
            <person name="Noel B."/>
            <person name="Pallavicini A."/>
            <person name="Perrotta G."/>
            <person name="Poncet V."/>
            <person name="Pot D."/>
            <person name="Priyono X."/>
            <person name="Rigoreau M."/>
            <person name="Rouard M."/>
            <person name="Rozas J."/>
            <person name="Tranchant-Dubreuil C."/>
            <person name="VanBuren R."/>
            <person name="Zhang Q."/>
            <person name="Andrade A.C."/>
            <person name="Argout X."/>
            <person name="Bertrand B."/>
            <person name="de Kochko A."/>
            <person name="Graziosi G."/>
            <person name="Henry R.J."/>
            <person name="Jayarama X."/>
            <person name="Ming R."/>
            <person name="Nagai C."/>
            <person name="Rounsley S."/>
            <person name="Sankoff D."/>
            <person name="Giuliano G."/>
            <person name="Albert V.A."/>
            <person name="Wincker P."/>
            <person name="Lashermes P."/>
        </authorList>
    </citation>
    <scope>NUCLEOTIDE SEQUENCE [LARGE SCALE GENOMIC DNA]</scope>
    <source>
        <strain evidence="3">cv. DH200-94</strain>
    </source>
</reference>
<evidence type="ECO:0000313" key="3">
    <source>
        <dbReference type="Proteomes" id="UP000295252"/>
    </source>
</evidence>
<dbReference type="Gramene" id="CDP00936">
    <property type="protein sequence ID" value="CDP00936"/>
    <property type="gene ID" value="GSCOC_T00034393001"/>
</dbReference>
<keyword evidence="3" id="KW-1185">Reference proteome</keyword>
<name>A0A068TXF0_COFCA</name>
<accession>A0A068TXF0</accession>
<dbReference type="Proteomes" id="UP000295252">
    <property type="component" value="Chromosome II"/>
</dbReference>
<sequence>MTSKVASESGVSRVERNGRLVDGNGAIGGETTDVVAEWLTRVQCSDLSVYVFDHETRTTTSKMSVVDVSKE</sequence>
<dbReference type="EMBL" id="HG739090">
    <property type="protein sequence ID" value="CDP00936.1"/>
    <property type="molecule type" value="Genomic_DNA"/>
</dbReference>
<protein>
    <submittedName>
        <fullName evidence="2">Uncharacterized protein</fullName>
    </submittedName>
</protein>
<feature type="compositionally biased region" description="Polar residues" evidence="1">
    <location>
        <begin position="1"/>
        <end position="10"/>
    </location>
</feature>